<accession>A0A0J1GHW6</accession>
<dbReference type="PANTHER" id="PTHR30290">
    <property type="entry name" value="PERIPLASMIC BINDING COMPONENT OF ABC TRANSPORTER"/>
    <property type="match status" value="1"/>
</dbReference>
<dbReference type="GO" id="GO:0030288">
    <property type="term" value="C:outer membrane-bounded periplasmic space"/>
    <property type="evidence" value="ECO:0007669"/>
    <property type="project" value="TreeGrafter"/>
</dbReference>
<reference evidence="4 5" key="1">
    <citation type="submission" date="2015-05" db="EMBL/GenBank/DDBJ databases">
        <title>Photobacterium galathea sp. nov.</title>
        <authorList>
            <person name="Machado H."/>
            <person name="Gram L."/>
        </authorList>
    </citation>
    <scope>NUCLEOTIDE SEQUENCE [LARGE SCALE GENOMIC DNA]</scope>
    <source>
        <strain evidence="4 5">DSM 25995</strain>
    </source>
</reference>
<dbReference type="GO" id="GO:0042884">
    <property type="term" value="P:microcin transport"/>
    <property type="evidence" value="ECO:0007669"/>
    <property type="project" value="TreeGrafter"/>
</dbReference>
<evidence type="ECO:0000256" key="1">
    <source>
        <dbReference type="ARBA" id="ARBA00022729"/>
    </source>
</evidence>
<keyword evidence="5" id="KW-1185">Reference proteome</keyword>
<dbReference type="InterPro" id="IPR000914">
    <property type="entry name" value="SBP_5_dom"/>
</dbReference>
<evidence type="ECO:0000256" key="2">
    <source>
        <dbReference type="SAM" id="SignalP"/>
    </source>
</evidence>
<dbReference type="OrthoDB" id="9801912at2"/>
<protein>
    <submittedName>
        <fullName evidence="4">Diguanylate cyclase</fullName>
    </submittedName>
</protein>
<name>A0A0J1GHW6_9GAMM</name>
<evidence type="ECO:0000259" key="3">
    <source>
        <dbReference type="Pfam" id="PF00496"/>
    </source>
</evidence>
<dbReference type="Gene3D" id="3.10.105.10">
    <property type="entry name" value="Dipeptide-binding Protein, Domain 3"/>
    <property type="match status" value="1"/>
</dbReference>
<keyword evidence="1 2" id="KW-0732">Signal</keyword>
<dbReference type="PANTHER" id="PTHR30290:SF64">
    <property type="entry name" value="ABC TRANSPORTER PERIPLASMIC BINDING PROTEIN"/>
    <property type="match status" value="1"/>
</dbReference>
<feature type="domain" description="Solute-binding protein family 5" evidence="3">
    <location>
        <begin position="89"/>
        <end position="481"/>
    </location>
</feature>
<dbReference type="Gene3D" id="3.40.190.10">
    <property type="entry name" value="Periplasmic binding protein-like II"/>
    <property type="match status" value="1"/>
</dbReference>
<dbReference type="RefSeq" id="WP_047875811.1">
    <property type="nucleotide sequence ID" value="NZ_BMYC01000019.1"/>
</dbReference>
<dbReference type="GO" id="GO:0015833">
    <property type="term" value="P:peptide transport"/>
    <property type="evidence" value="ECO:0007669"/>
    <property type="project" value="TreeGrafter"/>
</dbReference>
<dbReference type="Pfam" id="PF00496">
    <property type="entry name" value="SBP_bac_5"/>
    <property type="match status" value="1"/>
</dbReference>
<dbReference type="InterPro" id="IPR039424">
    <property type="entry name" value="SBP_5"/>
</dbReference>
<dbReference type="Proteomes" id="UP000036426">
    <property type="component" value="Unassembled WGS sequence"/>
</dbReference>
<dbReference type="PATRIC" id="fig|754436.4.peg.3784"/>
<proteinExistence type="predicted"/>
<dbReference type="CDD" id="cd08497">
    <property type="entry name" value="MbnE-like"/>
    <property type="match status" value="1"/>
</dbReference>
<comment type="caution">
    <text evidence="4">The sequence shown here is derived from an EMBL/GenBank/DDBJ whole genome shotgun (WGS) entry which is preliminary data.</text>
</comment>
<dbReference type="GO" id="GO:0043190">
    <property type="term" value="C:ATP-binding cassette (ABC) transporter complex"/>
    <property type="evidence" value="ECO:0007669"/>
    <property type="project" value="InterPro"/>
</dbReference>
<organism evidence="4 5">
    <name type="scientific">Photobacterium aphoticum</name>
    <dbReference type="NCBI Taxonomy" id="754436"/>
    <lineage>
        <taxon>Bacteria</taxon>
        <taxon>Pseudomonadati</taxon>
        <taxon>Pseudomonadota</taxon>
        <taxon>Gammaproteobacteria</taxon>
        <taxon>Vibrionales</taxon>
        <taxon>Vibrionaceae</taxon>
        <taxon>Photobacterium</taxon>
    </lineage>
</organism>
<gene>
    <name evidence="4" type="ORF">ABT58_17865</name>
</gene>
<dbReference type="EMBL" id="LDOV01000033">
    <property type="protein sequence ID" value="KLU99299.1"/>
    <property type="molecule type" value="Genomic_DNA"/>
</dbReference>
<feature type="signal peptide" evidence="2">
    <location>
        <begin position="1"/>
        <end position="18"/>
    </location>
</feature>
<evidence type="ECO:0000313" key="5">
    <source>
        <dbReference type="Proteomes" id="UP000036426"/>
    </source>
</evidence>
<dbReference type="InterPro" id="IPR030678">
    <property type="entry name" value="Peptide/Ni-bd"/>
</dbReference>
<dbReference type="AlphaFoldDB" id="A0A0J1GHW6"/>
<sequence>MRRTLLATALLLPAASWAGLPDNVEWLTNNNEPLFASPDAQFGGTLRTAISSFPQTFRTAGPDGNGAFRVWLLDKQPQLLQRHPDTLNYIPDLATHWAFGEDNKTIYLKLNPAAKWSDGQPLKASDFSYMLQFYRSKDIIDPWYNTYYSTQIERIDALDDHTVELVFSKEMDHDALLYFTHRLKPRAEHFLKPKTDKNNDGVDDNYVRRFNFKPEPTLGAYHVGKIRKGKSITMQHIGEDWWGYTNRYYKHRYNVDKIRIKVIRDNDIAFKHFEKGDLDVYAMGRPEIWYDKSQSKPFKNGYIHRFWGYNQMEVGAGGFWLNTAKPMLDDLNVRKGIAHALNVDGLNKKVFRGDFSRKQNGLGVGLGPYTNEDLSALPFDASAAIKHFEQAGFTQISSDGIRVNDKKQRLSFAVTYSHQVVTPQLAYLKEQAKAAGLELTMNLVDGSSAFKFALEKKHEISYHSMGTAPRPQYWEYFHSANAGKTQNNNFTNYSTPELDALIMQYRGVFSSKEKERLSREIQRQVHEASVIVPGVMAPYIRSGYWRWMKYPANPMQKKTEALFTIGRMDDFGTYWIDQEVKKATQKAVKKGQRFDPVTVMDTKYKPQ</sequence>
<feature type="chain" id="PRO_5005251635" evidence="2">
    <location>
        <begin position="19"/>
        <end position="607"/>
    </location>
</feature>
<dbReference type="SUPFAM" id="SSF53850">
    <property type="entry name" value="Periplasmic binding protein-like II"/>
    <property type="match status" value="1"/>
</dbReference>
<dbReference type="GO" id="GO:1904680">
    <property type="term" value="F:peptide transmembrane transporter activity"/>
    <property type="evidence" value="ECO:0007669"/>
    <property type="project" value="TreeGrafter"/>
</dbReference>
<dbReference type="PIRSF" id="PIRSF002741">
    <property type="entry name" value="MppA"/>
    <property type="match status" value="1"/>
</dbReference>
<evidence type="ECO:0000313" key="4">
    <source>
        <dbReference type="EMBL" id="KLU99299.1"/>
    </source>
</evidence>